<name>A0ABX7E3H3_9BACI</name>
<evidence type="ECO:0000313" key="2">
    <source>
        <dbReference type="Proteomes" id="UP000595691"/>
    </source>
</evidence>
<evidence type="ECO:0000313" key="1">
    <source>
        <dbReference type="EMBL" id="QQZ10037.1"/>
    </source>
</evidence>
<dbReference type="EMBL" id="CP065425">
    <property type="protein sequence ID" value="QQZ10037.1"/>
    <property type="molecule type" value="Genomic_DNA"/>
</dbReference>
<protein>
    <submittedName>
        <fullName evidence="1">Uncharacterized protein</fullName>
    </submittedName>
</protein>
<reference evidence="1 2" key="1">
    <citation type="submission" date="2020-11" db="EMBL/GenBank/DDBJ databases">
        <title>Taxonomic evaluation of the Bacillus sporothermodurans group of bacteria based on whole genome sequences.</title>
        <authorList>
            <person name="Fiedler G."/>
            <person name="Herbstmann A.-D."/>
            <person name="Doll E."/>
            <person name="Wenning M."/>
            <person name="Brinks E."/>
            <person name="Kabisch J."/>
            <person name="Breitenwieser F."/>
            <person name="Lappann M."/>
            <person name="Boehnlein C."/>
            <person name="Franz C."/>
        </authorList>
    </citation>
    <scope>NUCLEOTIDE SEQUENCE [LARGE SCALE GENOMIC DNA]</scope>
    <source>
        <strain evidence="1 2">JCM 19841</strain>
    </source>
</reference>
<sequence>MNLEEAYKMALKYRYKMLILFLELSITEKGILSWDDDLNKIKDFLKDRFDKSFVEQLSEYADKRVIN</sequence>
<dbReference type="Proteomes" id="UP000595691">
    <property type="component" value="Chromosome"/>
</dbReference>
<gene>
    <name evidence="1" type="ORF">I5776_03460</name>
</gene>
<organism evidence="1 2">
    <name type="scientific">Heyndrickxia vini</name>
    <dbReference type="NCBI Taxonomy" id="1476025"/>
    <lineage>
        <taxon>Bacteria</taxon>
        <taxon>Bacillati</taxon>
        <taxon>Bacillota</taxon>
        <taxon>Bacilli</taxon>
        <taxon>Bacillales</taxon>
        <taxon>Bacillaceae</taxon>
        <taxon>Heyndrickxia</taxon>
    </lineage>
</organism>
<proteinExistence type="predicted"/>
<keyword evidence="2" id="KW-1185">Reference proteome</keyword>
<dbReference type="RefSeq" id="WP_202778985.1">
    <property type="nucleotide sequence ID" value="NZ_CP065425.1"/>
</dbReference>
<accession>A0ABX7E3H3</accession>